<comment type="caution">
    <text evidence="1">The sequence shown here is derived from an EMBL/GenBank/DDBJ whole genome shotgun (WGS) entry which is preliminary data.</text>
</comment>
<protein>
    <submittedName>
        <fullName evidence="1">Replication protein C</fullName>
    </submittedName>
</protein>
<dbReference type="PATRIC" id="fig|1610491.3.peg.1688"/>
<dbReference type="Pfam" id="PF06504">
    <property type="entry name" value="RepC"/>
    <property type="match status" value="1"/>
</dbReference>
<evidence type="ECO:0000313" key="1">
    <source>
        <dbReference type="EMBL" id="KKW67854.1"/>
    </source>
</evidence>
<gene>
    <name evidence="1" type="ORF">AAV94_07940</name>
</gene>
<dbReference type="InterPro" id="IPR010522">
    <property type="entry name" value="RepC_bac"/>
</dbReference>
<evidence type="ECO:0000313" key="2">
    <source>
        <dbReference type="Proteomes" id="UP000050580"/>
    </source>
</evidence>
<accession>A0A0U1PZB5</accession>
<dbReference type="OrthoDB" id="5289444at2"/>
<dbReference type="AlphaFoldDB" id="A0A0U1PZB5"/>
<dbReference type="Proteomes" id="UP000050580">
    <property type="component" value="Unassembled WGS sequence"/>
</dbReference>
<organism evidence="1 2">
    <name type="scientific">Lampropedia cohaerens</name>
    <dbReference type="NCBI Taxonomy" id="1610491"/>
    <lineage>
        <taxon>Bacteria</taxon>
        <taxon>Pseudomonadati</taxon>
        <taxon>Pseudomonadota</taxon>
        <taxon>Betaproteobacteria</taxon>
        <taxon>Burkholderiales</taxon>
        <taxon>Comamonadaceae</taxon>
        <taxon>Lampropedia</taxon>
    </lineage>
</organism>
<reference evidence="1 2" key="1">
    <citation type="submission" date="2015-05" db="EMBL/GenBank/DDBJ databases">
        <title>Draft genome sequence of Lampropedia sp. CT6, isolated from the microbial mat of a hot water spring, located at Manikaran, India.</title>
        <authorList>
            <person name="Tripathi C."/>
            <person name="Rani P."/>
            <person name="Mahato N.K."/>
            <person name="Lal R."/>
        </authorList>
    </citation>
    <scope>NUCLEOTIDE SEQUENCE [LARGE SCALE GENOMIC DNA]</scope>
    <source>
        <strain evidence="1 2">CT6</strain>
    </source>
</reference>
<dbReference type="RefSeq" id="WP_046741809.1">
    <property type="nucleotide sequence ID" value="NZ_LBNQ01000024.1"/>
</dbReference>
<name>A0A0U1PZB5_9BURK</name>
<keyword evidence="2" id="KW-1185">Reference proteome</keyword>
<dbReference type="EMBL" id="LBNQ01000024">
    <property type="protein sequence ID" value="KKW67854.1"/>
    <property type="molecule type" value="Genomic_DNA"/>
</dbReference>
<proteinExistence type="predicted"/>
<sequence>MPELTHARHDPIHCLAPGLFRSLQKGERKRAKLDVVYDFGDGRRVEFSGPEPLGADDLRILQGLVAMAGPAGLVLSPEPQTEAGRQLRLFLEPKWDAILSDALVVRGSYRALAREVGYASIDKTKPIRECIERLWKVSVIVQEGRRRMGFRLLSEYASDEDEGKLYVALNPRLASAVMGGQHVRISMEEVRALRTDPARLIHQRLCAWIDPGKWGRVETDTLCGYVWPTETGSTAAVKKRRHTARLALSELAGLRWRLREYVKDKWEIGRPGLRASPPDPLLNGSQPPSFR</sequence>